<proteinExistence type="predicted"/>
<protein>
    <submittedName>
        <fullName evidence="1">Uncharacterized protein</fullName>
    </submittedName>
</protein>
<dbReference type="AlphaFoldDB" id="A0ABD6F1Y0"/>
<name>A0ABD6F1Y0_9BILA</name>
<dbReference type="EMBL" id="JBGFUD010021689">
    <property type="protein sequence ID" value="MFH4984819.1"/>
    <property type="molecule type" value="Genomic_DNA"/>
</dbReference>
<gene>
    <name evidence="1" type="ORF">AB6A40_011528</name>
</gene>
<reference evidence="1 2" key="1">
    <citation type="submission" date="2024-08" db="EMBL/GenBank/DDBJ databases">
        <title>Gnathostoma spinigerum genome.</title>
        <authorList>
            <person name="Gonzalez-Bertolin B."/>
            <person name="Monzon S."/>
            <person name="Zaballos A."/>
            <person name="Jimenez P."/>
            <person name="Dekumyoy P."/>
            <person name="Varona S."/>
            <person name="Cuesta I."/>
            <person name="Sumanam S."/>
            <person name="Adisakwattana P."/>
            <person name="Gasser R.B."/>
            <person name="Hernandez-Gonzalez A."/>
            <person name="Young N.D."/>
            <person name="Perteguer M.J."/>
        </authorList>
    </citation>
    <scope>NUCLEOTIDE SEQUENCE [LARGE SCALE GENOMIC DNA]</scope>
    <source>
        <strain evidence="1">AL3</strain>
        <tissue evidence="1">Liver</tissue>
    </source>
</reference>
<comment type="caution">
    <text evidence="1">The sequence shown here is derived from an EMBL/GenBank/DDBJ whole genome shotgun (WGS) entry which is preliminary data.</text>
</comment>
<organism evidence="1 2">
    <name type="scientific">Gnathostoma spinigerum</name>
    <dbReference type="NCBI Taxonomy" id="75299"/>
    <lineage>
        <taxon>Eukaryota</taxon>
        <taxon>Metazoa</taxon>
        <taxon>Ecdysozoa</taxon>
        <taxon>Nematoda</taxon>
        <taxon>Chromadorea</taxon>
        <taxon>Rhabditida</taxon>
        <taxon>Spirurina</taxon>
        <taxon>Gnathostomatomorpha</taxon>
        <taxon>Gnathostomatoidea</taxon>
        <taxon>Gnathostomatidae</taxon>
        <taxon>Gnathostoma</taxon>
    </lineage>
</organism>
<accession>A0ABD6F1Y0</accession>
<keyword evidence="2" id="KW-1185">Reference proteome</keyword>
<evidence type="ECO:0000313" key="2">
    <source>
        <dbReference type="Proteomes" id="UP001608902"/>
    </source>
</evidence>
<sequence>MLQDREKRERAVLDSVERTKKESERLRKAKLYKHVLEDSEKAEELKKNVLGVGDNEKGIIMMELEGVER</sequence>
<dbReference type="Proteomes" id="UP001608902">
    <property type="component" value="Unassembled WGS sequence"/>
</dbReference>
<evidence type="ECO:0000313" key="1">
    <source>
        <dbReference type="EMBL" id="MFH4984819.1"/>
    </source>
</evidence>